<dbReference type="InterPro" id="IPR045324">
    <property type="entry name" value="Small_multidrug_res"/>
</dbReference>
<dbReference type="GO" id="GO:0015220">
    <property type="term" value="F:choline transmembrane transporter activity"/>
    <property type="evidence" value="ECO:0007669"/>
    <property type="project" value="TreeGrafter"/>
</dbReference>
<dbReference type="GO" id="GO:0031460">
    <property type="term" value="P:glycine betaine transport"/>
    <property type="evidence" value="ECO:0007669"/>
    <property type="project" value="TreeGrafter"/>
</dbReference>
<dbReference type="InterPro" id="IPR000390">
    <property type="entry name" value="Small_drug/metabolite_transptr"/>
</dbReference>
<feature type="transmembrane region" description="Helical" evidence="9">
    <location>
        <begin position="32"/>
        <end position="52"/>
    </location>
</feature>
<keyword evidence="4 8" id="KW-0812">Transmembrane</keyword>
<keyword evidence="3" id="KW-1003">Cell membrane</keyword>
<dbReference type="GO" id="GO:0015297">
    <property type="term" value="F:antiporter activity"/>
    <property type="evidence" value="ECO:0007669"/>
    <property type="project" value="TreeGrafter"/>
</dbReference>
<evidence type="ECO:0000256" key="4">
    <source>
        <dbReference type="ARBA" id="ARBA00022692"/>
    </source>
</evidence>
<dbReference type="SUPFAM" id="SSF103481">
    <property type="entry name" value="Multidrug resistance efflux transporter EmrE"/>
    <property type="match status" value="1"/>
</dbReference>
<dbReference type="GO" id="GO:0005886">
    <property type="term" value="C:plasma membrane"/>
    <property type="evidence" value="ECO:0007669"/>
    <property type="project" value="UniProtKB-SubCell"/>
</dbReference>
<dbReference type="GO" id="GO:1990961">
    <property type="term" value="P:xenobiotic detoxification by transmembrane export across the plasma membrane"/>
    <property type="evidence" value="ECO:0007669"/>
    <property type="project" value="UniProtKB-ARBA"/>
</dbReference>
<organism evidence="10 11">
    <name type="scientific">Dongia mobilis</name>
    <dbReference type="NCBI Taxonomy" id="578943"/>
    <lineage>
        <taxon>Bacteria</taxon>
        <taxon>Pseudomonadati</taxon>
        <taxon>Pseudomonadota</taxon>
        <taxon>Alphaproteobacteria</taxon>
        <taxon>Rhodospirillales</taxon>
        <taxon>Dongiaceae</taxon>
        <taxon>Dongia</taxon>
    </lineage>
</organism>
<dbReference type="Gene3D" id="1.10.3730.20">
    <property type="match status" value="1"/>
</dbReference>
<dbReference type="PANTHER" id="PTHR30561:SF1">
    <property type="entry name" value="MULTIDRUG TRANSPORTER EMRE"/>
    <property type="match status" value="1"/>
</dbReference>
<keyword evidence="11" id="KW-1185">Reference proteome</keyword>
<protein>
    <submittedName>
        <fullName evidence="10">Small multidrug resistance pump</fullName>
    </submittedName>
</protein>
<evidence type="ECO:0000256" key="6">
    <source>
        <dbReference type="ARBA" id="ARBA00023136"/>
    </source>
</evidence>
<dbReference type="FunFam" id="1.10.3730.20:FF:000001">
    <property type="entry name" value="Quaternary ammonium compound resistance transporter SugE"/>
    <property type="match status" value="1"/>
</dbReference>
<sequence>MHFVHMVLAIVFEVLGTSLLKYADGFTKLWPTLGTVASYAATFFFLGLALKVIPMGPAYAIWSGLGIVLITLIGLFVFGQKLDFWAVVGLGLIMAGVVVINLLSKSVPH</sequence>
<dbReference type="Proteomes" id="UP000295783">
    <property type="component" value="Unassembled WGS sequence"/>
</dbReference>
<proteinExistence type="inferred from homology"/>
<keyword evidence="5 9" id="KW-1133">Transmembrane helix</keyword>
<evidence type="ECO:0000313" key="11">
    <source>
        <dbReference type="Proteomes" id="UP000295783"/>
    </source>
</evidence>
<feature type="transmembrane region" description="Helical" evidence="9">
    <location>
        <begin position="59"/>
        <end position="78"/>
    </location>
</feature>
<evidence type="ECO:0000256" key="9">
    <source>
        <dbReference type="SAM" id="Phobius"/>
    </source>
</evidence>
<feature type="transmembrane region" description="Helical" evidence="9">
    <location>
        <begin position="84"/>
        <end position="103"/>
    </location>
</feature>
<dbReference type="AlphaFoldDB" id="A0A4R6WQZ5"/>
<name>A0A4R6WQZ5_9PROT</name>
<evidence type="ECO:0000256" key="1">
    <source>
        <dbReference type="ARBA" id="ARBA00004651"/>
    </source>
</evidence>
<keyword evidence="2" id="KW-0813">Transport</keyword>
<dbReference type="GO" id="GO:0015199">
    <property type="term" value="F:amino-acid betaine transmembrane transporter activity"/>
    <property type="evidence" value="ECO:0007669"/>
    <property type="project" value="TreeGrafter"/>
</dbReference>
<accession>A0A4R6WQZ5</accession>
<evidence type="ECO:0000313" key="10">
    <source>
        <dbReference type="EMBL" id="TDQ78982.1"/>
    </source>
</evidence>
<dbReference type="EMBL" id="SNYW01000012">
    <property type="protein sequence ID" value="TDQ78982.1"/>
    <property type="molecule type" value="Genomic_DNA"/>
</dbReference>
<dbReference type="PANTHER" id="PTHR30561">
    <property type="entry name" value="SMR FAMILY PROTON-DEPENDENT DRUG EFFLUX TRANSPORTER SUGE"/>
    <property type="match status" value="1"/>
</dbReference>
<dbReference type="InterPro" id="IPR037185">
    <property type="entry name" value="EmrE-like"/>
</dbReference>
<comment type="caution">
    <text evidence="10">The sequence shown here is derived from an EMBL/GenBank/DDBJ whole genome shotgun (WGS) entry which is preliminary data.</text>
</comment>
<evidence type="ECO:0000256" key="3">
    <source>
        <dbReference type="ARBA" id="ARBA00022475"/>
    </source>
</evidence>
<evidence type="ECO:0000256" key="2">
    <source>
        <dbReference type="ARBA" id="ARBA00022448"/>
    </source>
</evidence>
<evidence type="ECO:0000256" key="8">
    <source>
        <dbReference type="RuleBase" id="RU003942"/>
    </source>
</evidence>
<comment type="subcellular location">
    <subcellularLocation>
        <location evidence="1 8">Cell membrane</location>
        <topology evidence="1 8">Multi-pass membrane protein</topology>
    </subcellularLocation>
</comment>
<keyword evidence="6 9" id="KW-0472">Membrane</keyword>
<dbReference type="Pfam" id="PF00893">
    <property type="entry name" value="Multi_Drug_Res"/>
    <property type="match status" value="1"/>
</dbReference>
<evidence type="ECO:0000256" key="7">
    <source>
        <dbReference type="ARBA" id="ARBA00038032"/>
    </source>
</evidence>
<evidence type="ECO:0000256" key="5">
    <source>
        <dbReference type="ARBA" id="ARBA00022989"/>
    </source>
</evidence>
<comment type="similarity">
    <text evidence="7 8">Belongs to the drug/metabolite transporter (DMT) superfamily. Small multidrug resistance (SMR) (TC 2.A.7.1) family.</text>
</comment>
<gene>
    <name evidence="10" type="ORF">A8950_3445</name>
</gene>
<reference evidence="10 11" key="1">
    <citation type="submission" date="2019-03" db="EMBL/GenBank/DDBJ databases">
        <title>Genomic Encyclopedia of Type Strains, Phase III (KMG-III): the genomes of soil and plant-associated and newly described type strains.</title>
        <authorList>
            <person name="Whitman W."/>
        </authorList>
    </citation>
    <scope>NUCLEOTIDE SEQUENCE [LARGE SCALE GENOMIC DNA]</scope>
    <source>
        <strain evidence="10 11">CGMCC 1.7660</strain>
    </source>
</reference>